<dbReference type="GO" id="GO:0051073">
    <property type="term" value="F:adenosylcobinamide-GDP ribazoletransferase activity"/>
    <property type="evidence" value="ECO:0007669"/>
    <property type="project" value="UniProtKB-UniRule"/>
</dbReference>
<evidence type="ECO:0000256" key="11">
    <source>
        <dbReference type="ARBA" id="ARBA00022842"/>
    </source>
</evidence>
<evidence type="ECO:0000256" key="12">
    <source>
        <dbReference type="ARBA" id="ARBA00022989"/>
    </source>
</evidence>
<comment type="function">
    <text evidence="14 19">Joins adenosylcobinamide-GDP and alpha-ribazole to generate adenosylcobalamin (Ado-cobalamin). Also synthesizes adenosylcobalamin 5'-phosphate from adenosylcobinamide-GDP and alpha-ribazole 5'-phosphate.</text>
</comment>
<gene>
    <name evidence="19" type="primary">cobS</name>
    <name evidence="20" type="ORF">SAMN05216275_107132</name>
</gene>
<evidence type="ECO:0000256" key="5">
    <source>
        <dbReference type="ARBA" id="ARBA00013200"/>
    </source>
</evidence>
<feature type="transmembrane region" description="Helical" evidence="19">
    <location>
        <begin position="272"/>
        <end position="289"/>
    </location>
</feature>
<keyword evidence="8 19" id="KW-0169">Cobalamin biosynthesis</keyword>
<evidence type="ECO:0000256" key="4">
    <source>
        <dbReference type="ARBA" id="ARBA00010561"/>
    </source>
</evidence>
<evidence type="ECO:0000256" key="17">
    <source>
        <dbReference type="ARBA" id="ARBA00048623"/>
    </source>
</evidence>
<comment type="subcellular location">
    <subcellularLocation>
        <location evidence="2 19">Cell membrane</location>
        <topology evidence="2 19">Multi-pass membrane protein</topology>
    </subcellularLocation>
</comment>
<proteinExistence type="inferred from homology"/>
<evidence type="ECO:0000313" key="21">
    <source>
        <dbReference type="Proteomes" id="UP000199111"/>
    </source>
</evidence>
<comment type="similarity">
    <text evidence="4 19">Belongs to the CobS family.</text>
</comment>
<comment type="catalytic activity">
    <reaction evidence="18 19">
        <text>alpha-ribazole 5'-phosphate + adenosylcob(III)inamide-GDP = adenosylcob(III)alamin 5'-phosphate + GMP + H(+)</text>
        <dbReference type="Rhea" id="RHEA:23560"/>
        <dbReference type="ChEBI" id="CHEBI:15378"/>
        <dbReference type="ChEBI" id="CHEBI:57918"/>
        <dbReference type="ChEBI" id="CHEBI:58115"/>
        <dbReference type="ChEBI" id="CHEBI:60487"/>
        <dbReference type="ChEBI" id="CHEBI:60493"/>
        <dbReference type="EC" id="2.7.8.26"/>
    </reaction>
</comment>
<organism evidence="20 21">
    <name type="scientific">Streptosporangium canum</name>
    <dbReference type="NCBI Taxonomy" id="324952"/>
    <lineage>
        <taxon>Bacteria</taxon>
        <taxon>Bacillati</taxon>
        <taxon>Actinomycetota</taxon>
        <taxon>Actinomycetes</taxon>
        <taxon>Streptosporangiales</taxon>
        <taxon>Streptosporangiaceae</taxon>
        <taxon>Streptosporangium</taxon>
    </lineage>
</organism>
<evidence type="ECO:0000256" key="1">
    <source>
        <dbReference type="ARBA" id="ARBA00001946"/>
    </source>
</evidence>
<evidence type="ECO:0000256" key="2">
    <source>
        <dbReference type="ARBA" id="ARBA00004651"/>
    </source>
</evidence>
<evidence type="ECO:0000256" key="14">
    <source>
        <dbReference type="ARBA" id="ARBA00025228"/>
    </source>
</evidence>
<evidence type="ECO:0000256" key="18">
    <source>
        <dbReference type="ARBA" id="ARBA00049504"/>
    </source>
</evidence>
<comment type="pathway">
    <text evidence="3 19">Cofactor biosynthesis; adenosylcobalamin biosynthesis; adenosylcobalamin from cob(II)yrinate a,c-diamide: step 7/7.</text>
</comment>
<keyword evidence="7 19" id="KW-1003">Cell membrane</keyword>
<evidence type="ECO:0000256" key="6">
    <source>
        <dbReference type="ARBA" id="ARBA00015850"/>
    </source>
</evidence>
<evidence type="ECO:0000256" key="9">
    <source>
        <dbReference type="ARBA" id="ARBA00022679"/>
    </source>
</evidence>
<evidence type="ECO:0000313" key="20">
    <source>
        <dbReference type="EMBL" id="SFJ22561.1"/>
    </source>
</evidence>
<keyword evidence="13 19" id="KW-0472">Membrane</keyword>
<dbReference type="PANTHER" id="PTHR34148:SF1">
    <property type="entry name" value="ADENOSYLCOBINAMIDE-GDP RIBAZOLETRANSFERASE"/>
    <property type="match status" value="1"/>
</dbReference>
<evidence type="ECO:0000256" key="3">
    <source>
        <dbReference type="ARBA" id="ARBA00004663"/>
    </source>
</evidence>
<feature type="transmembrane region" description="Helical" evidence="19">
    <location>
        <begin position="175"/>
        <end position="195"/>
    </location>
</feature>
<dbReference type="InterPro" id="IPR003805">
    <property type="entry name" value="CobS"/>
</dbReference>
<reference evidence="21" key="1">
    <citation type="submission" date="2016-10" db="EMBL/GenBank/DDBJ databases">
        <authorList>
            <person name="Varghese N."/>
            <person name="Submissions S."/>
        </authorList>
    </citation>
    <scope>NUCLEOTIDE SEQUENCE [LARGE SCALE GENOMIC DNA]</scope>
    <source>
        <strain evidence="21">CGMCC 4.2126</strain>
    </source>
</reference>
<evidence type="ECO:0000256" key="19">
    <source>
        <dbReference type="HAMAP-Rule" id="MF_00719"/>
    </source>
</evidence>
<accession>A0A1I3PMM6</accession>
<keyword evidence="12 19" id="KW-1133">Transmembrane helix</keyword>
<evidence type="ECO:0000256" key="13">
    <source>
        <dbReference type="ARBA" id="ARBA00023136"/>
    </source>
</evidence>
<comment type="catalytic activity">
    <reaction evidence="17 19">
        <text>alpha-ribazole + adenosylcob(III)inamide-GDP = adenosylcob(III)alamin + GMP + H(+)</text>
        <dbReference type="Rhea" id="RHEA:16049"/>
        <dbReference type="ChEBI" id="CHEBI:10329"/>
        <dbReference type="ChEBI" id="CHEBI:15378"/>
        <dbReference type="ChEBI" id="CHEBI:18408"/>
        <dbReference type="ChEBI" id="CHEBI:58115"/>
        <dbReference type="ChEBI" id="CHEBI:60487"/>
        <dbReference type="EC" id="2.7.8.26"/>
    </reaction>
</comment>
<evidence type="ECO:0000256" key="16">
    <source>
        <dbReference type="ARBA" id="ARBA00032853"/>
    </source>
</evidence>
<protein>
    <recommendedName>
        <fullName evidence="6 19">Adenosylcobinamide-GDP ribazoletransferase</fullName>
        <ecNumber evidence="5 19">2.7.8.26</ecNumber>
    </recommendedName>
    <alternativeName>
        <fullName evidence="16 19">Cobalamin synthase</fullName>
    </alternativeName>
    <alternativeName>
        <fullName evidence="15 19">Cobalamin-5'-phosphate synthase</fullName>
    </alternativeName>
</protein>
<evidence type="ECO:0000256" key="8">
    <source>
        <dbReference type="ARBA" id="ARBA00022573"/>
    </source>
</evidence>
<dbReference type="GO" id="GO:0009236">
    <property type="term" value="P:cobalamin biosynthetic process"/>
    <property type="evidence" value="ECO:0007669"/>
    <property type="project" value="UniProtKB-UniRule"/>
</dbReference>
<dbReference type="Proteomes" id="UP000199111">
    <property type="component" value="Unassembled WGS sequence"/>
</dbReference>
<dbReference type="AlphaFoldDB" id="A0A1I3PMM6"/>
<keyword evidence="9 19" id="KW-0808">Transferase</keyword>
<dbReference type="EC" id="2.7.8.26" evidence="5 19"/>
<feature type="transmembrane region" description="Helical" evidence="19">
    <location>
        <begin position="134"/>
        <end position="154"/>
    </location>
</feature>
<dbReference type="PANTHER" id="PTHR34148">
    <property type="entry name" value="ADENOSYLCOBINAMIDE-GDP RIBAZOLETRANSFERASE"/>
    <property type="match status" value="1"/>
</dbReference>
<dbReference type="GO" id="GO:0005886">
    <property type="term" value="C:plasma membrane"/>
    <property type="evidence" value="ECO:0007669"/>
    <property type="project" value="UniProtKB-SubCell"/>
</dbReference>
<evidence type="ECO:0000256" key="15">
    <source>
        <dbReference type="ARBA" id="ARBA00032605"/>
    </source>
</evidence>
<evidence type="ECO:0000256" key="10">
    <source>
        <dbReference type="ARBA" id="ARBA00022692"/>
    </source>
</evidence>
<name>A0A1I3PMM6_9ACTN</name>
<dbReference type="EMBL" id="FOQY01000007">
    <property type="protein sequence ID" value="SFJ22561.1"/>
    <property type="molecule type" value="Genomic_DNA"/>
</dbReference>
<dbReference type="UniPathway" id="UPA00148">
    <property type="reaction ID" value="UER00238"/>
</dbReference>
<feature type="transmembrane region" description="Helical" evidence="19">
    <location>
        <begin position="301"/>
        <end position="322"/>
    </location>
</feature>
<feature type="transmembrane region" description="Helical" evidence="19">
    <location>
        <begin position="25"/>
        <end position="49"/>
    </location>
</feature>
<feature type="transmembrane region" description="Helical" evidence="19">
    <location>
        <begin position="103"/>
        <end position="122"/>
    </location>
</feature>
<keyword evidence="10 19" id="KW-0812">Transmembrane</keyword>
<comment type="cofactor">
    <cofactor evidence="1 19">
        <name>Mg(2+)</name>
        <dbReference type="ChEBI" id="CHEBI:18420"/>
    </cofactor>
</comment>
<dbReference type="GO" id="GO:0008818">
    <property type="term" value="F:cobalamin 5'-phosphate synthase activity"/>
    <property type="evidence" value="ECO:0007669"/>
    <property type="project" value="UniProtKB-UniRule"/>
</dbReference>
<keyword evidence="21" id="KW-1185">Reference proteome</keyword>
<evidence type="ECO:0000256" key="7">
    <source>
        <dbReference type="ARBA" id="ARBA00022475"/>
    </source>
</evidence>
<sequence length="325" mass="31840">MRLAIGTLSVFTVRPGVVDRRAGGIAMTVAPFVGALIGAVAGAVLTVALRLEITPLLASALAVATVALLTRGLHLDGLADLADGLGSGRPAGQALDIMKRSDIGPFGVVTLIFTLLAQVAALSEVAAAGAGPTALFTACVAGRLALTWACRAGVPSARPGGLGAMVAGTVRRGPALAVTALMLALSAALTLLPSIGAFSPVSPAFSGASDGRDLSVFYVSPGDPGATPPHGDPGAAVSPGGSATAGEVMLSETNGPAGLAAAGAGYRRSSSLWGPCVAVLAGLLAAWALRRRAVRRLGGITGDVLGALVEIATATTLVVYAVTVG</sequence>
<dbReference type="Pfam" id="PF02654">
    <property type="entry name" value="CobS"/>
    <property type="match status" value="2"/>
</dbReference>
<dbReference type="HAMAP" id="MF_00719">
    <property type="entry name" value="CobS"/>
    <property type="match status" value="1"/>
</dbReference>
<keyword evidence="11 19" id="KW-0460">Magnesium</keyword>